<reference evidence="1" key="1">
    <citation type="submission" date="2021-06" db="EMBL/GenBank/DDBJ databases">
        <authorList>
            <person name="Kallberg Y."/>
            <person name="Tangrot J."/>
            <person name="Rosling A."/>
        </authorList>
    </citation>
    <scope>NUCLEOTIDE SEQUENCE</scope>
    <source>
        <strain evidence="1">28 12/20/2015</strain>
    </source>
</reference>
<evidence type="ECO:0000313" key="1">
    <source>
        <dbReference type="EMBL" id="CAG8448107.1"/>
    </source>
</evidence>
<accession>A0ACA9K2E9</accession>
<dbReference type="EMBL" id="CAJVPW010000252">
    <property type="protein sequence ID" value="CAG8448107.1"/>
    <property type="molecule type" value="Genomic_DNA"/>
</dbReference>
<keyword evidence="2" id="KW-1185">Reference proteome</keyword>
<gene>
    <name evidence="1" type="ORF">SPELUC_LOCUS636</name>
</gene>
<organism evidence="1 2">
    <name type="scientific">Cetraspora pellucida</name>
    <dbReference type="NCBI Taxonomy" id="1433469"/>
    <lineage>
        <taxon>Eukaryota</taxon>
        <taxon>Fungi</taxon>
        <taxon>Fungi incertae sedis</taxon>
        <taxon>Mucoromycota</taxon>
        <taxon>Glomeromycotina</taxon>
        <taxon>Glomeromycetes</taxon>
        <taxon>Diversisporales</taxon>
        <taxon>Gigasporaceae</taxon>
        <taxon>Cetraspora</taxon>
    </lineage>
</organism>
<dbReference type="Proteomes" id="UP000789366">
    <property type="component" value="Unassembled WGS sequence"/>
</dbReference>
<name>A0ACA9K2E9_9GLOM</name>
<evidence type="ECO:0000313" key="2">
    <source>
        <dbReference type="Proteomes" id="UP000789366"/>
    </source>
</evidence>
<comment type="caution">
    <text evidence="1">The sequence shown here is derived from an EMBL/GenBank/DDBJ whole genome shotgun (WGS) entry which is preliminary data.</text>
</comment>
<sequence>MGDNIALKILYQSSPTCKTIDINPKPILHWNYPNSAKIHMHELPNFQQALLDGCGKRWTSFVGSVYYLIVIHEC</sequence>
<protein>
    <submittedName>
        <fullName evidence="1">16866_t:CDS:1</fullName>
    </submittedName>
</protein>
<proteinExistence type="predicted"/>